<feature type="transmembrane region" description="Helical" evidence="5">
    <location>
        <begin position="21"/>
        <end position="43"/>
    </location>
</feature>
<gene>
    <name evidence="6" type="primary">Necator_chrII.g4548</name>
    <name evidence="6" type="ORF">RB195_016756</name>
</gene>
<evidence type="ECO:0000313" key="6">
    <source>
        <dbReference type="EMBL" id="KAK6732578.1"/>
    </source>
</evidence>
<dbReference type="EMBL" id="JAVFWL010000002">
    <property type="protein sequence ID" value="KAK6732578.1"/>
    <property type="molecule type" value="Genomic_DNA"/>
</dbReference>
<feature type="transmembrane region" description="Helical" evidence="5">
    <location>
        <begin position="260"/>
        <end position="278"/>
    </location>
</feature>
<proteinExistence type="inferred from homology"/>
<evidence type="ECO:0000256" key="4">
    <source>
        <dbReference type="ARBA" id="ARBA00023136"/>
    </source>
</evidence>
<feature type="transmembrane region" description="Helical" evidence="5">
    <location>
        <begin position="422"/>
        <end position="440"/>
    </location>
</feature>
<feature type="transmembrane region" description="Helical" evidence="5">
    <location>
        <begin position="55"/>
        <end position="74"/>
    </location>
</feature>
<keyword evidence="7" id="KW-1185">Reference proteome</keyword>
<evidence type="ECO:0000256" key="3">
    <source>
        <dbReference type="ARBA" id="ARBA00022989"/>
    </source>
</evidence>
<evidence type="ECO:0000256" key="1">
    <source>
        <dbReference type="ARBA" id="ARBA00004141"/>
    </source>
</evidence>
<feature type="transmembrane region" description="Helical" evidence="5">
    <location>
        <begin position="203"/>
        <end position="224"/>
    </location>
</feature>
<dbReference type="PANTHER" id="PTHR20661:SF0">
    <property type="entry name" value="PHOSPHATIDYLINOSITOL-GLYCAN BIOSYNTHESIS CLASS W PROTEIN"/>
    <property type="match status" value="1"/>
</dbReference>
<comment type="pathway">
    <text evidence="5">Glycolipid biosynthesis; glycosylphosphatidylinositol-anchor biosynthesis.</text>
</comment>
<comment type="function">
    <text evidence="5">A acetyltransferase, which acetylates the inositol ring of phosphatidylinositol during biosynthesis of GPI-anchor.</text>
</comment>
<feature type="transmembrane region" description="Helical" evidence="5">
    <location>
        <begin position="368"/>
        <end position="395"/>
    </location>
</feature>
<comment type="similarity">
    <text evidence="5">Belongs to the PIGW family.</text>
</comment>
<keyword evidence="5" id="KW-0256">Endoplasmic reticulum</keyword>
<dbReference type="PANTHER" id="PTHR20661">
    <property type="entry name" value="PHOSPHATIDYLINOSITOL-GLYCAN BIOSYNTHESIS CLASS W PROTEIN"/>
    <property type="match status" value="1"/>
</dbReference>
<keyword evidence="4 5" id="KW-0472">Membrane</keyword>
<dbReference type="InterPro" id="IPR009447">
    <property type="entry name" value="PIGW/GWT1"/>
</dbReference>
<dbReference type="Pfam" id="PF06423">
    <property type="entry name" value="GWT1"/>
    <property type="match status" value="1"/>
</dbReference>
<accession>A0ABR1C4K0</accession>
<feature type="transmembrane region" description="Helical" evidence="5">
    <location>
        <begin position="447"/>
        <end position="468"/>
    </location>
</feature>
<sequence>MSHMDHAAFVGTYTGCAQKELFLGELVVLLALMLRNVSLPWIFLGRKFNSSTCMYWFKFLLDYTFLALPPLLAMTIFSQSLILLTCVTVACLATIIVFIICEYFMSSDRPSIRSVLNRIIDEQHQPTTFLTYFRSSMLLSVAAAILAVDFPIFPRRFTKTEKYGHSLMDLGVAGFISASAITSRLKSIVSNELKPYQKSWYQYFRSSYVLLPLIGMARTIVLTILDYPQHVTEYGVHWNFFYTLAVVKMVSHVFPKKFPLIWACIFGVLQQTMLMYGFESWILDGTNKRDTLFSANAEGICSLMGYLTIYYISDAMANFISKTGIRLKSWFSCTWKLYLFSLFFYIIQRLCEHSLGPPSRRVVNITYVFAQMSVLSFALAGFMCIQLFSLVAWAANVPHFSVDDNPWCNMQPCLTTSVNKSGLMFFLLANILTGFVNFVIDTHRTDDVVAMFILVTYMFTLCTVVHILNYTKIRRGR</sequence>
<comment type="caution">
    <text evidence="6">The sequence shown here is derived from an EMBL/GenBank/DDBJ whole genome shotgun (WGS) entry which is preliminary data.</text>
</comment>
<feature type="transmembrane region" description="Helical" evidence="5">
    <location>
        <begin position="290"/>
        <end position="309"/>
    </location>
</feature>
<dbReference type="PIRSF" id="PIRSF017321">
    <property type="entry name" value="GWT1"/>
    <property type="match status" value="1"/>
</dbReference>
<dbReference type="Proteomes" id="UP001303046">
    <property type="component" value="Unassembled WGS sequence"/>
</dbReference>
<feature type="transmembrane region" description="Helical" evidence="5">
    <location>
        <begin position="81"/>
        <end position="105"/>
    </location>
</feature>
<feature type="transmembrane region" description="Helical" evidence="5">
    <location>
        <begin position="329"/>
        <end position="347"/>
    </location>
</feature>
<keyword evidence="3 5" id="KW-1133">Transmembrane helix</keyword>
<feature type="transmembrane region" description="Helical" evidence="5">
    <location>
        <begin position="236"/>
        <end position="254"/>
    </location>
</feature>
<feature type="transmembrane region" description="Helical" evidence="5">
    <location>
        <begin position="132"/>
        <end position="153"/>
    </location>
</feature>
<evidence type="ECO:0000256" key="5">
    <source>
        <dbReference type="RuleBase" id="RU280819"/>
    </source>
</evidence>
<name>A0ABR1C4K0_NECAM</name>
<keyword evidence="2 5" id="KW-0812">Transmembrane</keyword>
<keyword evidence="5" id="KW-0337">GPI-anchor biosynthesis</keyword>
<reference evidence="6 7" key="1">
    <citation type="submission" date="2023-08" db="EMBL/GenBank/DDBJ databases">
        <title>A Necator americanus chromosomal reference genome.</title>
        <authorList>
            <person name="Ilik V."/>
            <person name="Petrzelkova K.J."/>
            <person name="Pardy F."/>
            <person name="Fuh T."/>
            <person name="Niatou-Singa F.S."/>
            <person name="Gouil Q."/>
            <person name="Baker L."/>
            <person name="Ritchie M.E."/>
            <person name="Jex A.R."/>
            <person name="Gazzola D."/>
            <person name="Li H."/>
            <person name="Toshio Fujiwara R."/>
            <person name="Zhan B."/>
            <person name="Aroian R.V."/>
            <person name="Pafco B."/>
            <person name="Schwarz E.M."/>
        </authorList>
    </citation>
    <scope>NUCLEOTIDE SEQUENCE [LARGE SCALE GENOMIC DNA]</scope>
    <source>
        <strain evidence="6 7">Aroian</strain>
        <tissue evidence="6">Whole animal</tissue>
    </source>
</reference>
<organism evidence="6 7">
    <name type="scientific">Necator americanus</name>
    <name type="common">Human hookworm</name>
    <dbReference type="NCBI Taxonomy" id="51031"/>
    <lineage>
        <taxon>Eukaryota</taxon>
        <taxon>Metazoa</taxon>
        <taxon>Ecdysozoa</taxon>
        <taxon>Nematoda</taxon>
        <taxon>Chromadorea</taxon>
        <taxon>Rhabditida</taxon>
        <taxon>Rhabditina</taxon>
        <taxon>Rhabditomorpha</taxon>
        <taxon>Strongyloidea</taxon>
        <taxon>Ancylostomatidae</taxon>
        <taxon>Bunostominae</taxon>
        <taxon>Necator</taxon>
    </lineage>
</organism>
<dbReference type="EC" id="2.3.-.-" evidence="5"/>
<evidence type="ECO:0000313" key="7">
    <source>
        <dbReference type="Proteomes" id="UP001303046"/>
    </source>
</evidence>
<keyword evidence="5" id="KW-0808">Transferase</keyword>
<protein>
    <recommendedName>
        <fullName evidence="5">Phosphatidylinositol-glycan biosynthesis class W protein</fullName>
        <ecNumber evidence="5">2.3.-.-</ecNumber>
    </recommendedName>
</protein>
<evidence type="ECO:0000256" key="2">
    <source>
        <dbReference type="ARBA" id="ARBA00022692"/>
    </source>
</evidence>
<keyword evidence="5" id="KW-0012">Acyltransferase</keyword>
<comment type="subcellular location">
    <subcellularLocation>
        <location evidence="5">Endoplasmic reticulum membrane</location>
        <topology evidence="5">Multi-pass membrane protein</topology>
    </subcellularLocation>
    <subcellularLocation>
        <location evidence="1">Membrane</location>
        <topology evidence="1">Multi-pass membrane protein</topology>
    </subcellularLocation>
</comment>